<dbReference type="EMBL" id="JBHLUE010000012">
    <property type="protein sequence ID" value="MFC0565722.1"/>
    <property type="molecule type" value="Genomic_DNA"/>
</dbReference>
<accession>A0ABV6NY62</accession>
<protein>
    <submittedName>
        <fullName evidence="2">Phosphotransferase family protein</fullName>
    </submittedName>
</protein>
<dbReference type="Gene3D" id="1.20.58.840">
    <property type="match status" value="1"/>
</dbReference>
<dbReference type="InterPro" id="IPR002575">
    <property type="entry name" value="Aminoglycoside_PTrfase"/>
</dbReference>
<dbReference type="Pfam" id="PF01636">
    <property type="entry name" value="APH"/>
    <property type="match status" value="1"/>
</dbReference>
<sequence>MEERPVGVHDSDLLAALDAGWGIGSGAATYLPVGFGSFHWSVRDDGGAEWFVTVDDLGADEAAREAAFAALGRALATALALRRNADLAFVVAPEPARAGAAVRRLDSRYAVSVYRMVEGDPGHWGPHRVEEIPELVGMLAELHRATPVAGRLAGRTELALPGRATLHAALGTLDREWTGGPYAEPTRRLLAGRADHVERLLGEFDRLVDRVAGGGADWVVTHGEPHPGNLIRTPAGLRLVDWETTLIAPPERDLWMLARDAEDALDRYAAATGRRADPAAIALYGLWWDLADIVSFVEELRRPHEDGADIAAAWRHLNGYLG</sequence>
<dbReference type="Gene3D" id="1.10.510.10">
    <property type="entry name" value="Transferase(Phosphotransferase) domain 1"/>
    <property type="match status" value="1"/>
</dbReference>
<feature type="domain" description="Aminoglycoside phosphotransferase" evidence="1">
    <location>
        <begin position="40"/>
        <end position="280"/>
    </location>
</feature>
<dbReference type="RefSeq" id="WP_377339853.1">
    <property type="nucleotide sequence ID" value="NZ_JBHLUE010000012.1"/>
</dbReference>
<evidence type="ECO:0000259" key="1">
    <source>
        <dbReference type="Pfam" id="PF01636"/>
    </source>
</evidence>
<evidence type="ECO:0000313" key="2">
    <source>
        <dbReference type="EMBL" id="MFC0565722.1"/>
    </source>
</evidence>
<keyword evidence="3" id="KW-1185">Reference proteome</keyword>
<name>A0ABV6NY62_9ACTN</name>
<dbReference type="InterPro" id="IPR011009">
    <property type="entry name" value="Kinase-like_dom_sf"/>
</dbReference>
<proteinExistence type="predicted"/>
<reference evidence="2 3" key="1">
    <citation type="submission" date="2024-09" db="EMBL/GenBank/DDBJ databases">
        <authorList>
            <person name="Sun Q."/>
            <person name="Mori K."/>
        </authorList>
    </citation>
    <scope>NUCLEOTIDE SEQUENCE [LARGE SCALE GENOMIC DNA]</scope>
    <source>
        <strain evidence="2 3">TBRC 2205</strain>
    </source>
</reference>
<comment type="caution">
    <text evidence="2">The sequence shown here is derived from an EMBL/GenBank/DDBJ whole genome shotgun (WGS) entry which is preliminary data.</text>
</comment>
<organism evidence="2 3">
    <name type="scientific">Plantactinospora siamensis</name>
    <dbReference type="NCBI Taxonomy" id="555372"/>
    <lineage>
        <taxon>Bacteria</taxon>
        <taxon>Bacillati</taxon>
        <taxon>Actinomycetota</taxon>
        <taxon>Actinomycetes</taxon>
        <taxon>Micromonosporales</taxon>
        <taxon>Micromonosporaceae</taxon>
        <taxon>Plantactinospora</taxon>
    </lineage>
</organism>
<dbReference type="SUPFAM" id="SSF56112">
    <property type="entry name" value="Protein kinase-like (PK-like)"/>
    <property type="match status" value="1"/>
</dbReference>
<evidence type="ECO:0000313" key="3">
    <source>
        <dbReference type="Proteomes" id="UP001589894"/>
    </source>
</evidence>
<gene>
    <name evidence="2" type="ORF">ACFFHU_16485</name>
</gene>
<dbReference type="Proteomes" id="UP001589894">
    <property type="component" value="Unassembled WGS sequence"/>
</dbReference>